<dbReference type="InterPro" id="IPR002109">
    <property type="entry name" value="Glutaredoxin"/>
</dbReference>
<dbReference type="AlphaFoldDB" id="A0A841RTJ3"/>
<dbReference type="InterPro" id="IPR036249">
    <property type="entry name" value="Thioredoxin-like_sf"/>
</dbReference>
<evidence type="ECO:0000313" key="3">
    <source>
        <dbReference type="Proteomes" id="UP000572212"/>
    </source>
</evidence>
<dbReference type="PANTHER" id="PTHR34386">
    <property type="entry name" value="GLUTAREDOXIN"/>
    <property type="match status" value="1"/>
</dbReference>
<dbReference type="GO" id="GO:0045454">
    <property type="term" value="P:cell redox homeostasis"/>
    <property type="evidence" value="ECO:0007669"/>
    <property type="project" value="TreeGrafter"/>
</dbReference>
<protein>
    <submittedName>
        <fullName evidence="2">Glutaredoxin</fullName>
    </submittedName>
</protein>
<dbReference type="EMBL" id="JACHON010000027">
    <property type="protein sequence ID" value="MBB6514244.1"/>
    <property type="molecule type" value="Genomic_DNA"/>
</dbReference>
<sequence length="86" mass="10015">MKSDVTIYTTTMCPVCQMVRQFLTNINVDYNEVNVDFRPIEMMKLIGKTKRLTVPQTNIHGKWVFGFNPEGILQALEQVMEFEEGR</sequence>
<dbReference type="PROSITE" id="PS51354">
    <property type="entry name" value="GLUTAREDOXIN_2"/>
    <property type="match status" value="1"/>
</dbReference>
<evidence type="ECO:0000259" key="1">
    <source>
        <dbReference type="Pfam" id="PF00462"/>
    </source>
</evidence>
<dbReference type="Pfam" id="PF00462">
    <property type="entry name" value="Glutaredoxin"/>
    <property type="match status" value="1"/>
</dbReference>
<keyword evidence="3" id="KW-1185">Reference proteome</keyword>
<organism evidence="2 3">
    <name type="scientific">Gracilibacillus halotolerans</name>
    <dbReference type="NCBI Taxonomy" id="74386"/>
    <lineage>
        <taxon>Bacteria</taxon>
        <taxon>Bacillati</taxon>
        <taxon>Bacillota</taxon>
        <taxon>Bacilli</taxon>
        <taxon>Bacillales</taxon>
        <taxon>Bacillaceae</taxon>
        <taxon>Gracilibacillus</taxon>
    </lineage>
</organism>
<reference evidence="2 3" key="1">
    <citation type="submission" date="2020-08" db="EMBL/GenBank/DDBJ databases">
        <title>Genomic Encyclopedia of Type Strains, Phase IV (KMG-IV): sequencing the most valuable type-strain genomes for metagenomic binning, comparative biology and taxonomic classification.</title>
        <authorList>
            <person name="Goeker M."/>
        </authorList>
    </citation>
    <scope>NUCLEOTIDE SEQUENCE [LARGE SCALE GENOMIC DNA]</scope>
    <source>
        <strain evidence="2 3">DSM 11805</strain>
    </source>
</reference>
<comment type="caution">
    <text evidence="2">The sequence shown here is derived from an EMBL/GenBank/DDBJ whole genome shotgun (WGS) entry which is preliminary data.</text>
</comment>
<accession>A0A841RTJ3</accession>
<dbReference type="Gene3D" id="3.40.30.10">
    <property type="entry name" value="Glutaredoxin"/>
    <property type="match status" value="1"/>
</dbReference>
<dbReference type="SUPFAM" id="SSF52833">
    <property type="entry name" value="Thioredoxin-like"/>
    <property type="match status" value="1"/>
</dbReference>
<proteinExistence type="predicted"/>
<name>A0A841RTJ3_9BACI</name>
<dbReference type="Proteomes" id="UP000572212">
    <property type="component" value="Unassembled WGS sequence"/>
</dbReference>
<dbReference type="RefSeq" id="WP_184250956.1">
    <property type="nucleotide sequence ID" value="NZ_BAAACU010000034.1"/>
</dbReference>
<dbReference type="GO" id="GO:0009055">
    <property type="term" value="F:electron transfer activity"/>
    <property type="evidence" value="ECO:0007669"/>
    <property type="project" value="TreeGrafter"/>
</dbReference>
<evidence type="ECO:0000313" key="2">
    <source>
        <dbReference type="EMBL" id="MBB6514244.1"/>
    </source>
</evidence>
<gene>
    <name evidence="2" type="ORF">GGQ92_003067</name>
</gene>
<dbReference type="InterPro" id="IPR051548">
    <property type="entry name" value="Grx-like_ET"/>
</dbReference>
<dbReference type="PANTHER" id="PTHR34386:SF1">
    <property type="entry name" value="GLUTAREDOXIN-LIKE PROTEIN NRDH"/>
    <property type="match status" value="1"/>
</dbReference>
<feature type="domain" description="Glutaredoxin" evidence="1">
    <location>
        <begin position="5"/>
        <end position="64"/>
    </location>
</feature>
<dbReference type="CDD" id="cd02976">
    <property type="entry name" value="NrdH"/>
    <property type="match status" value="1"/>
</dbReference>